<dbReference type="OrthoDB" id="2504515at2759"/>
<evidence type="ECO:0000313" key="1">
    <source>
        <dbReference type="EMBL" id="KNZ50518.1"/>
    </source>
</evidence>
<gene>
    <name evidence="1" type="ORF">VP01_4378g1</name>
</gene>
<organism evidence="1 2">
    <name type="scientific">Puccinia sorghi</name>
    <dbReference type="NCBI Taxonomy" id="27349"/>
    <lineage>
        <taxon>Eukaryota</taxon>
        <taxon>Fungi</taxon>
        <taxon>Dikarya</taxon>
        <taxon>Basidiomycota</taxon>
        <taxon>Pucciniomycotina</taxon>
        <taxon>Pucciniomycetes</taxon>
        <taxon>Pucciniales</taxon>
        <taxon>Pucciniaceae</taxon>
        <taxon>Puccinia</taxon>
    </lineage>
</organism>
<protein>
    <submittedName>
        <fullName evidence="1">Uncharacterized protein</fullName>
    </submittedName>
</protein>
<sequence>MGDTNYQRFVSSRNEKNPADIWSKLMNYYESTSVQNQSIVFQDFISFTYRKDISTFLNDLDVYPY</sequence>
<reference evidence="1 2" key="1">
    <citation type="submission" date="2015-08" db="EMBL/GenBank/DDBJ databases">
        <title>Next Generation Sequencing and Analysis of the Genome of Puccinia sorghi L Schw, the Causal Agent of Maize Common Rust.</title>
        <authorList>
            <person name="Rochi L."/>
            <person name="Burguener G."/>
            <person name="Darino M."/>
            <person name="Turjanski A."/>
            <person name="Kreff E."/>
            <person name="Dieguez M.J."/>
            <person name="Sacco F."/>
        </authorList>
    </citation>
    <scope>NUCLEOTIDE SEQUENCE [LARGE SCALE GENOMIC DNA]</scope>
    <source>
        <strain evidence="1 2">RO10H11247</strain>
    </source>
</reference>
<dbReference type="EMBL" id="LAVV01009477">
    <property type="protein sequence ID" value="KNZ50518.1"/>
    <property type="molecule type" value="Genomic_DNA"/>
</dbReference>
<accession>A0A0L6UPQ1</accession>
<dbReference type="Proteomes" id="UP000037035">
    <property type="component" value="Unassembled WGS sequence"/>
</dbReference>
<proteinExistence type="predicted"/>
<dbReference type="VEuPathDB" id="FungiDB:VP01_4378g1"/>
<comment type="caution">
    <text evidence="1">The sequence shown here is derived from an EMBL/GenBank/DDBJ whole genome shotgun (WGS) entry which is preliminary data.</text>
</comment>
<name>A0A0L6UPQ1_9BASI</name>
<keyword evidence="2" id="KW-1185">Reference proteome</keyword>
<dbReference type="AlphaFoldDB" id="A0A0L6UPQ1"/>
<evidence type="ECO:0000313" key="2">
    <source>
        <dbReference type="Proteomes" id="UP000037035"/>
    </source>
</evidence>